<evidence type="ECO:0000256" key="5">
    <source>
        <dbReference type="ARBA" id="ARBA00022898"/>
    </source>
</evidence>
<dbReference type="Gene3D" id="3.90.1150.10">
    <property type="entry name" value="Aspartate Aminotransferase, domain 1"/>
    <property type="match status" value="1"/>
</dbReference>
<dbReference type="GO" id="GO:0006534">
    <property type="term" value="P:cysteine metabolic process"/>
    <property type="evidence" value="ECO:0007669"/>
    <property type="project" value="UniProtKB-UniRule"/>
</dbReference>
<comment type="caution">
    <text evidence="10">The sequence shown here is derived from an EMBL/GenBank/DDBJ whole genome shotgun (WGS) entry which is preliminary data.</text>
</comment>
<dbReference type="InterPro" id="IPR015424">
    <property type="entry name" value="PyrdxlP-dep_Trfase"/>
</dbReference>
<dbReference type="Pfam" id="PF00266">
    <property type="entry name" value="Aminotran_5"/>
    <property type="match status" value="1"/>
</dbReference>
<evidence type="ECO:0000256" key="4">
    <source>
        <dbReference type="ARBA" id="ARBA00022679"/>
    </source>
</evidence>
<evidence type="ECO:0000313" key="11">
    <source>
        <dbReference type="Proteomes" id="UP000177141"/>
    </source>
</evidence>
<dbReference type="Gene3D" id="3.40.640.10">
    <property type="entry name" value="Type I PLP-dependent aspartate aminotransferase-like (Major domain)"/>
    <property type="match status" value="1"/>
</dbReference>
<dbReference type="NCBIfam" id="TIGR01979">
    <property type="entry name" value="sufS"/>
    <property type="match status" value="1"/>
</dbReference>
<name>A0A1F7IWG0_9BACT</name>
<dbReference type="InterPro" id="IPR020578">
    <property type="entry name" value="Aminotrans_V_PyrdxlP_BS"/>
</dbReference>
<dbReference type="GO" id="GO:0030170">
    <property type="term" value="F:pyridoxal phosphate binding"/>
    <property type="evidence" value="ECO:0007669"/>
    <property type="project" value="UniProtKB-UniRule"/>
</dbReference>
<dbReference type="EC" id="2.8.1.7" evidence="3 8"/>
<dbReference type="GO" id="GO:0031071">
    <property type="term" value="F:cysteine desulfurase activity"/>
    <property type="evidence" value="ECO:0007669"/>
    <property type="project" value="UniProtKB-UniRule"/>
</dbReference>
<proteinExistence type="inferred from homology"/>
<dbReference type="EMBL" id="MGAL01000028">
    <property type="protein sequence ID" value="OGK47673.1"/>
    <property type="molecule type" value="Genomic_DNA"/>
</dbReference>
<dbReference type="InterPro" id="IPR010970">
    <property type="entry name" value="Cys_dSase_SufS"/>
</dbReference>
<evidence type="ECO:0000256" key="3">
    <source>
        <dbReference type="ARBA" id="ARBA00012239"/>
    </source>
</evidence>
<dbReference type="InterPro" id="IPR015422">
    <property type="entry name" value="PyrdxlP-dep_Trfase_small"/>
</dbReference>
<protein>
    <recommendedName>
        <fullName evidence="3 8">Cysteine desulfurase</fullName>
        <ecNumber evidence="3 8">2.8.1.7</ecNumber>
    </recommendedName>
</protein>
<dbReference type="CDD" id="cd06453">
    <property type="entry name" value="SufS_like"/>
    <property type="match status" value="1"/>
</dbReference>
<accession>A0A1F7IWG0</accession>
<keyword evidence="5 8" id="KW-0663">Pyridoxal phosphate</keyword>
<keyword evidence="4 8" id="KW-0808">Transferase</keyword>
<feature type="domain" description="Aminotransferase class V" evidence="9">
    <location>
        <begin position="21"/>
        <end position="405"/>
    </location>
</feature>
<dbReference type="STRING" id="1802061.A3A93_02410"/>
<evidence type="ECO:0000256" key="1">
    <source>
        <dbReference type="ARBA" id="ARBA00001933"/>
    </source>
</evidence>
<sequence length="417" mass="46875">MLNPKRIKKDFPIFDKHPELVYLDSSATSLKPRPVIEKLLEYYTDYTANIHRGIYKNAEKSTQEYEDTRKVVAKFINAKRPEEIIFTRGTTEGINLAASTIGLDSIQKGDEVVVSRMEHHSNFVPWQQLAFQAGADFKVIELNESYELRVMSYESEKLIINLGGVVTKRTKILALTMVSNTLGTINPLKEIIAQAKKINPAIITVVDAAQAVPHMKVDVQDLGCDFLAFSGHKMLGPTGIGVLCGKYELLNKMSPYQYGGDMIRQVKIEETTFNDLPHKFEAGTPHIAGVIALKESIKYLEKIGFKNIREHEKNLTMYLAKALSYEFPNLIKCYGPRQIGHMGGIVSFTLKNLHPHDIAQILDEDNIAVRAGHHCTMPLHDFLGVPATTRASFYIYNDEDDVDKLIAGLKKTVKILK</sequence>
<dbReference type="InterPro" id="IPR000192">
    <property type="entry name" value="Aminotrans_V_dom"/>
</dbReference>
<comment type="similarity">
    <text evidence="2 8">Belongs to the class-V pyridoxal-phosphate-dependent aminotransferase family. Csd subfamily.</text>
</comment>
<evidence type="ECO:0000256" key="7">
    <source>
        <dbReference type="RuleBase" id="RU004504"/>
    </source>
</evidence>
<dbReference type="PROSITE" id="PS00595">
    <property type="entry name" value="AA_TRANSFER_CLASS_5"/>
    <property type="match status" value="1"/>
</dbReference>
<dbReference type="Proteomes" id="UP000177141">
    <property type="component" value="Unassembled WGS sequence"/>
</dbReference>
<dbReference type="AlphaFoldDB" id="A0A1F7IWG0"/>
<organism evidence="10 11">
    <name type="scientific">Candidatus Roizmanbacteria bacterium RIFCSPLOWO2_01_FULL_38_12</name>
    <dbReference type="NCBI Taxonomy" id="1802061"/>
    <lineage>
        <taxon>Bacteria</taxon>
        <taxon>Candidatus Roizmaniibacteriota</taxon>
    </lineage>
</organism>
<comment type="cofactor">
    <cofactor evidence="1 7">
        <name>pyridoxal 5'-phosphate</name>
        <dbReference type="ChEBI" id="CHEBI:597326"/>
    </cofactor>
</comment>
<evidence type="ECO:0000259" key="9">
    <source>
        <dbReference type="Pfam" id="PF00266"/>
    </source>
</evidence>
<dbReference type="SUPFAM" id="SSF53383">
    <property type="entry name" value="PLP-dependent transferases"/>
    <property type="match status" value="1"/>
</dbReference>
<reference evidence="10 11" key="1">
    <citation type="journal article" date="2016" name="Nat. Commun.">
        <title>Thousands of microbial genomes shed light on interconnected biogeochemical processes in an aquifer system.</title>
        <authorList>
            <person name="Anantharaman K."/>
            <person name="Brown C.T."/>
            <person name="Hug L.A."/>
            <person name="Sharon I."/>
            <person name="Castelle C.J."/>
            <person name="Probst A.J."/>
            <person name="Thomas B.C."/>
            <person name="Singh A."/>
            <person name="Wilkins M.J."/>
            <person name="Karaoz U."/>
            <person name="Brodie E.L."/>
            <person name="Williams K.H."/>
            <person name="Hubbard S.S."/>
            <person name="Banfield J.F."/>
        </authorList>
    </citation>
    <scope>NUCLEOTIDE SEQUENCE [LARGE SCALE GENOMIC DNA]</scope>
</reference>
<evidence type="ECO:0000256" key="2">
    <source>
        <dbReference type="ARBA" id="ARBA00010447"/>
    </source>
</evidence>
<comment type="catalytic activity">
    <reaction evidence="6 8">
        <text>(sulfur carrier)-H + L-cysteine = (sulfur carrier)-SH + L-alanine</text>
        <dbReference type="Rhea" id="RHEA:43892"/>
        <dbReference type="Rhea" id="RHEA-COMP:14737"/>
        <dbReference type="Rhea" id="RHEA-COMP:14739"/>
        <dbReference type="ChEBI" id="CHEBI:29917"/>
        <dbReference type="ChEBI" id="CHEBI:35235"/>
        <dbReference type="ChEBI" id="CHEBI:57972"/>
        <dbReference type="ChEBI" id="CHEBI:64428"/>
        <dbReference type="EC" id="2.8.1.7"/>
    </reaction>
</comment>
<evidence type="ECO:0000256" key="8">
    <source>
        <dbReference type="RuleBase" id="RU004506"/>
    </source>
</evidence>
<dbReference type="PANTHER" id="PTHR43586:SF8">
    <property type="entry name" value="CYSTEINE DESULFURASE 1, CHLOROPLASTIC"/>
    <property type="match status" value="1"/>
</dbReference>
<dbReference type="PANTHER" id="PTHR43586">
    <property type="entry name" value="CYSTEINE DESULFURASE"/>
    <property type="match status" value="1"/>
</dbReference>
<gene>
    <name evidence="10" type="ORF">A3A93_02410</name>
</gene>
<dbReference type="InterPro" id="IPR015421">
    <property type="entry name" value="PyrdxlP-dep_Trfase_major"/>
</dbReference>
<evidence type="ECO:0000256" key="6">
    <source>
        <dbReference type="ARBA" id="ARBA00050776"/>
    </source>
</evidence>
<evidence type="ECO:0000313" key="10">
    <source>
        <dbReference type="EMBL" id="OGK47673.1"/>
    </source>
</evidence>
<comment type="function">
    <text evidence="8">Catalyzes the removal of elemental sulfur and selenium atoms from L-cysteine, L-cystine, L-selenocysteine, and L-selenocystine to produce L-alanine.</text>
</comment>